<evidence type="ECO:0000313" key="2">
    <source>
        <dbReference type="Proteomes" id="UP001150001"/>
    </source>
</evidence>
<protein>
    <submittedName>
        <fullName evidence="1">Uncharacterized protein</fullName>
    </submittedName>
</protein>
<evidence type="ECO:0000313" key="1">
    <source>
        <dbReference type="EMBL" id="MDC5738627.1"/>
    </source>
</evidence>
<dbReference type="EMBL" id="JAPFIT010000005">
    <property type="protein sequence ID" value="MDC5738627.1"/>
    <property type="molecule type" value="Genomic_DNA"/>
</dbReference>
<dbReference type="Proteomes" id="UP001150001">
    <property type="component" value="Unassembled WGS sequence"/>
</dbReference>
<reference evidence="1" key="1">
    <citation type="submission" date="2022-11" db="EMBL/GenBank/DDBJ databases">
        <title>Role of the vibriolysin VemA secreted by the emergent pathogen Vibrio europaeus in the colonization of Manila clam mucus.</title>
        <authorList>
            <person name="Martinez C."/>
            <person name="Rodriguez S."/>
            <person name="Vences A."/>
            <person name="Barja J.L."/>
            <person name="Toranzo A.E."/>
            <person name="Dubert J."/>
        </authorList>
    </citation>
    <scope>NUCLEOTIDE SEQUENCE</scope>
    <source>
        <strain evidence="1">3454</strain>
    </source>
</reference>
<proteinExistence type="predicted"/>
<dbReference type="RefSeq" id="WP_272236594.1">
    <property type="nucleotide sequence ID" value="NZ_JAPFIQ010000013.1"/>
</dbReference>
<accession>A0ABT5GNE4</accession>
<keyword evidence="2" id="KW-1185">Reference proteome</keyword>
<comment type="caution">
    <text evidence="1">The sequence shown here is derived from an EMBL/GenBank/DDBJ whole genome shotgun (WGS) entry which is preliminary data.</text>
</comment>
<sequence length="78" mass="8895">MNEVFKNGPYVLCQDCLKQEDYTHEKHREEVMCSCGGAFCGCYDCNKTLELLRAGETRKSVLGTKRDITNWTPEGKKS</sequence>
<name>A0ABT5GNE4_9VIBR</name>
<gene>
    <name evidence="1" type="ORF">OPW20_01050</name>
</gene>
<organism evidence="1 2">
    <name type="scientific">Vibrio europaeus</name>
    <dbReference type="NCBI Taxonomy" id="300876"/>
    <lineage>
        <taxon>Bacteria</taxon>
        <taxon>Pseudomonadati</taxon>
        <taxon>Pseudomonadota</taxon>
        <taxon>Gammaproteobacteria</taxon>
        <taxon>Vibrionales</taxon>
        <taxon>Vibrionaceae</taxon>
        <taxon>Vibrio</taxon>
        <taxon>Vibrio oreintalis group</taxon>
    </lineage>
</organism>